<keyword evidence="1" id="KW-0560">Oxidoreductase</keyword>
<proteinExistence type="predicted"/>
<dbReference type="Pfam" id="PF00106">
    <property type="entry name" value="adh_short"/>
    <property type="match status" value="1"/>
</dbReference>
<dbReference type="Proteomes" id="UP000189229">
    <property type="component" value="Unassembled WGS sequence"/>
</dbReference>
<dbReference type="GO" id="GO:0047044">
    <property type="term" value="F:androstan-3-alpha,17-beta-diol dehydrogenase (NAD+) activity"/>
    <property type="evidence" value="ECO:0007669"/>
    <property type="project" value="UniProtKB-EC"/>
</dbReference>
<dbReference type="AlphaFoldDB" id="A0A1V3X242"/>
<dbReference type="Gene3D" id="3.40.50.720">
    <property type="entry name" value="NAD(P)-binding Rossmann-like Domain"/>
    <property type="match status" value="1"/>
</dbReference>
<dbReference type="InterPro" id="IPR036291">
    <property type="entry name" value="NAD(P)-bd_dom_sf"/>
</dbReference>
<gene>
    <name evidence="1" type="ORF">BZL30_5158</name>
</gene>
<dbReference type="PANTHER" id="PTHR42820">
    <property type="entry name" value="SHORT-CHAIN DEHYDROGENASE REDUCTASE"/>
    <property type="match status" value="1"/>
</dbReference>
<reference evidence="1 2" key="1">
    <citation type="submission" date="2017-02" db="EMBL/GenBank/DDBJ databases">
        <title>Complete genome sequences of Mycobacterium kansasii strains isolated from rhesus macaques.</title>
        <authorList>
            <person name="Panda A."/>
            <person name="Nagaraj S."/>
            <person name="Zhao X."/>
            <person name="Tettelin H."/>
            <person name="Detolla L.J."/>
        </authorList>
    </citation>
    <scope>NUCLEOTIDE SEQUENCE [LARGE SCALE GENOMIC DNA]</scope>
    <source>
        <strain evidence="1 2">11-3813</strain>
    </source>
</reference>
<accession>A0A1V3X242</accession>
<dbReference type="EC" id="1.1.1.53" evidence="1"/>
<dbReference type="PRINTS" id="PR00081">
    <property type="entry name" value="GDHRDH"/>
</dbReference>
<dbReference type="EMBL" id="MVBM01000004">
    <property type="protein sequence ID" value="OOK73383.1"/>
    <property type="molecule type" value="Genomic_DNA"/>
</dbReference>
<dbReference type="PANTHER" id="PTHR42820:SF1">
    <property type="entry name" value="SHORT-CHAIN DEHYDROGENASE_REDUCTASE FAMILY PROTEIN"/>
    <property type="match status" value="1"/>
</dbReference>
<name>A0A1V3X242_MYCKA</name>
<dbReference type="SUPFAM" id="SSF51735">
    <property type="entry name" value="NAD(P)-binding Rossmann-fold domains"/>
    <property type="match status" value="1"/>
</dbReference>
<evidence type="ECO:0000313" key="2">
    <source>
        <dbReference type="Proteomes" id="UP000189229"/>
    </source>
</evidence>
<dbReference type="PRINTS" id="PR00080">
    <property type="entry name" value="SDRFAMILY"/>
</dbReference>
<comment type="caution">
    <text evidence="1">The sequence shown here is derived from an EMBL/GenBank/DDBJ whole genome shotgun (WGS) entry which is preliminary data.</text>
</comment>
<evidence type="ECO:0000313" key="1">
    <source>
        <dbReference type="EMBL" id="OOK73383.1"/>
    </source>
</evidence>
<dbReference type="InterPro" id="IPR002347">
    <property type="entry name" value="SDR_fam"/>
</dbReference>
<organism evidence="1 2">
    <name type="scientific">Mycobacterium kansasii</name>
    <dbReference type="NCBI Taxonomy" id="1768"/>
    <lineage>
        <taxon>Bacteria</taxon>
        <taxon>Bacillati</taxon>
        <taxon>Actinomycetota</taxon>
        <taxon>Actinomycetes</taxon>
        <taxon>Mycobacteriales</taxon>
        <taxon>Mycobacteriaceae</taxon>
        <taxon>Mycobacterium</taxon>
    </lineage>
</organism>
<protein>
    <submittedName>
        <fullName evidence="1">3-alpha-(Or 20-beta)-hydroxysteroid dehydrogenase</fullName>
        <ecNumber evidence="1">1.1.1.53</ecNumber>
    </submittedName>
</protein>
<sequence length="135" mass="14023">MAEGAKVVFGDILDEEGKAVAADIGAAACYVHLDVTDPDQWQAAVEAALNRFGGLDILVNNAGILNIGTIEDYALSEWRRILDVNLTGVFLGIRAVVKPMKAAGRGSIINVSSIEGLAGTMASHGYTATKFGCAG</sequence>